<accession>A0A0F7SRC1</accession>
<reference evidence="1" key="1">
    <citation type="submission" date="2014-08" db="EMBL/GenBank/DDBJ databases">
        <authorList>
            <person name="Sharma Rahul"/>
            <person name="Thines Marco"/>
        </authorList>
    </citation>
    <scope>NUCLEOTIDE SEQUENCE</scope>
</reference>
<name>A0A0F7SRC1_PHARH</name>
<proteinExistence type="predicted"/>
<dbReference type="AlphaFoldDB" id="A0A0F7SRC1"/>
<evidence type="ECO:0000313" key="1">
    <source>
        <dbReference type="EMBL" id="CED82603.1"/>
    </source>
</evidence>
<dbReference type="EMBL" id="LN483124">
    <property type="protein sequence ID" value="CED82603.1"/>
    <property type="molecule type" value="Genomic_DNA"/>
</dbReference>
<sequence>MRGSEDIGRDVFEQDNMLAAVAHISERQLDSAGSGSILVDLRFGFVLASAPLILPNVLRFCEYPGSSRPLGLSQTVQMPLEYLPEFPGPCNLRLTLTTTGGDGRARVKFDAERNA</sequence>
<organism evidence="1">
    <name type="scientific">Phaffia rhodozyma</name>
    <name type="common">Yeast</name>
    <name type="synonym">Xanthophyllomyces dendrorhous</name>
    <dbReference type="NCBI Taxonomy" id="264483"/>
    <lineage>
        <taxon>Eukaryota</taxon>
        <taxon>Fungi</taxon>
        <taxon>Dikarya</taxon>
        <taxon>Basidiomycota</taxon>
        <taxon>Agaricomycotina</taxon>
        <taxon>Tremellomycetes</taxon>
        <taxon>Cystofilobasidiales</taxon>
        <taxon>Mrakiaceae</taxon>
        <taxon>Phaffia</taxon>
    </lineage>
</organism>
<protein>
    <submittedName>
        <fullName evidence="1">Uncharacterized protein</fullName>
    </submittedName>
</protein>